<proteinExistence type="predicted"/>
<dbReference type="Proteomes" id="UP001324380">
    <property type="component" value="Chromosome"/>
</dbReference>
<evidence type="ECO:0000256" key="1">
    <source>
        <dbReference type="SAM" id="Coils"/>
    </source>
</evidence>
<keyword evidence="1" id="KW-0175">Coiled coil</keyword>
<name>A0ABZ0TS89_9SPHI</name>
<organism evidence="3 4">
    <name type="scientific">Mucilaginibacter sabulilitoris</name>
    <dbReference type="NCBI Taxonomy" id="1173583"/>
    <lineage>
        <taxon>Bacteria</taxon>
        <taxon>Pseudomonadati</taxon>
        <taxon>Bacteroidota</taxon>
        <taxon>Sphingobacteriia</taxon>
        <taxon>Sphingobacteriales</taxon>
        <taxon>Sphingobacteriaceae</taxon>
        <taxon>Mucilaginibacter</taxon>
    </lineage>
</organism>
<evidence type="ECO:0000313" key="4">
    <source>
        <dbReference type="Proteomes" id="UP001324380"/>
    </source>
</evidence>
<evidence type="ECO:0008006" key="5">
    <source>
        <dbReference type="Google" id="ProtNLM"/>
    </source>
</evidence>
<sequence length="382" mass="41319">MKKGYLTIVTILIFLQSARAQWTLSGTNISTNPTSGNVQIGLTSPTIINASSVLFPSAIPKLEILTGTDGAAAYSEMITLRHTGIGSGALSRQLGMLFKLSNEGNTQESNKMGGIMVESSSAWANHISLSLITAGAKRLTIDETGNVGVGTNDPWAKLTVYASSVLGGSPKDSVLLSSVSGRGGASNTFKNNIWLVRNSAGSDWTSTNLHDGIAVDGSFGSPQTDTKTWWERNPYKDIQSWGNAANTYLSINKGNVGVGVIDTKGYKLAVNGGVIATAVTVKLNSDWPDYVFKRDYKLPSLAAVKTYIDQHQHLPEIPSEQEIVKKGLDLGEMNKVLVKKVEELTLYLLEQKEETAKQAQLQEARIKHLEERLNQLVHSKNE</sequence>
<reference evidence="3 4" key="1">
    <citation type="submission" date="2023-11" db="EMBL/GenBank/DDBJ databases">
        <title>Analysis of the Genomes of Mucilaginibacter gossypii cycad 4 and M. sabulilitoris SNA2: microbes with the potential for plant growth promotion.</title>
        <authorList>
            <person name="Hirsch A.M."/>
            <person name="Humm E."/>
            <person name="Rubbi M."/>
            <person name="Del Vecchio G."/>
            <person name="Ha S.M."/>
            <person name="Pellegrini M."/>
            <person name="Gunsalus R.P."/>
        </authorList>
    </citation>
    <scope>NUCLEOTIDE SEQUENCE [LARGE SCALE GENOMIC DNA]</scope>
    <source>
        <strain evidence="3 4">SNA2</strain>
    </source>
</reference>
<feature type="coiled-coil region" evidence="1">
    <location>
        <begin position="349"/>
        <end position="379"/>
    </location>
</feature>
<evidence type="ECO:0000313" key="3">
    <source>
        <dbReference type="EMBL" id="WPU95631.1"/>
    </source>
</evidence>
<gene>
    <name evidence="3" type="ORF">SNE25_08880</name>
</gene>
<keyword evidence="2" id="KW-0732">Signal</keyword>
<dbReference type="EMBL" id="CP139558">
    <property type="protein sequence ID" value="WPU95631.1"/>
    <property type="molecule type" value="Genomic_DNA"/>
</dbReference>
<accession>A0ABZ0TS89</accession>
<dbReference type="RefSeq" id="WP_321564737.1">
    <property type="nucleotide sequence ID" value="NZ_CP139558.1"/>
</dbReference>
<feature type="signal peptide" evidence="2">
    <location>
        <begin position="1"/>
        <end position="20"/>
    </location>
</feature>
<keyword evidence="4" id="KW-1185">Reference proteome</keyword>
<protein>
    <recommendedName>
        <fullName evidence="5">BZIP transcription factor</fullName>
    </recommendedName>
</protein>
<feature type="chain" id="PRO_5047392377" description="BZIP transcription factor" evidence="2">
    <location>
        <begin position="21"/>
        <end position="382"/>
    </location>
</feature>
<evidence type="ECO:0000256" key="2">
    <source>
        <dbReference type="SAM" id="SignalP"/>
    </source>
</evidence>